<feature type="chain" id="PRO_5020667434" evidence="1">
    <location>
        <begin position="23"/>
        <end position="256"/>
    </location>
</feature>
<feature type="signal peptide" evidence="1">
    <location>
        <begin position="1"/>
        <end position="22"/>
    </location>
</feature>
<dbReference type="Pfam" id="PF14125">
    <property type="entry name" value="DUF4292"/>
    <property type="match status" value="1"/>
</dbReference>
<keyword evidence="1" id="KW-0732">Signal</keyword>
<evidence type="ECO:0000313" key="2">
    <source>
        <dbReference type="EMBL" id="TDP59987.1"/>
    </source>
</evidence>
<reference evidence="2 3" key="1">
    <citation type="submission" date="2019-03" db="EMBL/GenBank/DDBJ databases">
        <title>Genomic Encyclopedia of Archaeal and Bacterial Type Strains, Phase II (KMG-II): from individual species to whole genera.</title>
        <authorList>
            <person name="Goeker M."/>
        </authorList>
    </citation>
    <scope>NUCLEOTIDE SEQUENCE [LARGE SCALE GENOMIC DNA]</scope>
    <source>
        <strain evidence="2 3">DSM 25687</strain>
    </source>
</reference>
<dbReference type="PROSITE" id="PS51257">
    <property type="entry name" value="PROKAR_LIPOPROTEIN"/>
    <property type="match status" value="1"/>
</dbReference>
<evidence type="ECO:0000256" key="1">
    <source>
        <dbReference type="SAM" id="SignalP"/>
    </source>
</evidence>
<keyword evidence="3" id="KW-1185">Reference proteome</keyword>
<protein>
    <submittedName>
        <fullName evidence="2">Uncharacterized protein DUF4292</fullName>
    </submittedName>
</protein>
<gene>
    <name evidence="2" type="ORF">BC748_0958</name>
</gene>
<dbReference type="AlphaFoldDB" id="A0A4R6QCU0"/>
<comment type="caution">
    <text evidence="2">The sequence shown here is derived from an EMBL/GenBank/DDBJ whole genome shotgun (WGS) entry which is preliminary data.</text>
</comment>
<dbReference type="Gene3D" id="2.50.20.10">
    <property type="entry name" value="Lipoprotein localisation LolA/LolB/LppX"/>
    <property type="match status" value="1"/>
</dbReference>
<proteinExistence type="predicted"/>
<evidence type="ECO:0000313" key="3">
    <source>
        <dbReference type="Proteomes" id="UP000295260"/>
    </source>
</evidence>
<dbReference type="EMBL" id="SNXR01000012">
    <property type="protein sequence ID" value="TDP59987.1"/>
    <property type="molecule type" value="Genomic_DNA"/>
</dbReference>
<dbReference type="InterPro" id="IPR025634">
    <property type="entry name" value="DUF4292"/>
</dbReference>
<dbReference type="Proteomes" id="UP000295260">
    <property type="component" value="Unassembled WGS sequence"/>
</dbReference>
<sequence>MIKKIAPVVLLFLFMISCKSKAVLAEGKADDVLSAESIIQSHYNNKLDFKTLYIKSSARYEDAKQTQNVSADIRIKKDEKILVSIRFLGITMAKALITPEEVMYYEVINGSYFEGNYESLSQWLGTELDYQKVQNMLLGQAMDNLENEKYKAEIVEKLYKLSTLNSKNEKSFSFESERFLLKKQEVNQPEKERTLTVIYPSFQDISTLILPSSLNIFAIQKKGKTAIEVEYKSIKVNEELSFPYNVPDGYERISIN</sequence>
<name>A0A4R6QCU0_9FLAO</name>
<organism evidence="2 3">
    <name type="scientific">Flavobacterium dankookense</name>
    <dbReference type="NCBI Taxonomy" id="706186"/>
    <lineage>
        <taxon>Bacteria</taxon>
        <taxon>Pseudomonadati</taxon>
        <taxon>Bacteroidota</taxon>
        <taxon>Flavobacteriia</taxon>
        <taxon>Flavobacteriales</taxon>
        <taxon>Flavobacteriaceae</taxon>
        <taxon>Flavobacterium</taxon>
    </lineage>
</organism>
<accession>A0A4R6QCU0</accession>
<dbReference type="RefSeq" id="WP_342772702.1">
    <property type="nucleotide sequence ID" value="NZ_SNXR01000012.1"/>
</dbReference>